<dbReference type="PANTHER" id="PTHR43671">
    <property type="entry name" value="SERINE/THREONINE-PROTEIN KINASE NEK"/>
    <property type="match status" value="1"/>
</dbReference>
<dbReference type="KEGG" id="tet:TTHERM_00371310"/>
<dbReference type="RefSeq" id="XP_001009561.2">
    <property type="nucleotide sequence ID" value="XM_001009561.2"/>
</dbReference>
<dbReference type="GO" id="GO:0005524">
    <property type="term" value="F:ATP binding"/>
    <property type="evidence" value="ECO:0007669"/>
    <property type="project" value="UniProtKB-KW"/>
</dbReference>
<dbReference type="GeneID" id="7845150"/>
<dbReference type="Proteomes" id="UP000009168">
    <property type="component" value="Unassembled WGS sequence"/>
</dbReference>
<evidence type="ECO:0000256" key="6">
    <source>
        <dbReference type="ARBA" id="ARBA00022840"/>
    </source>
</evidence>
<feature type="domain" description="Protein kinase" evidence="9">
    <location>
        <begin position="27"/>
        <end position="295"/>
    </location>
</feature>
<dbReference type="OrthoDB" id="337284at2759"/>
<dbReference type="InterPro" id="IPR050660">
    <property type="entry name" value="NEK_Ser/Thr_kinase"/>
</dbReference>
<dbReference type="PANTHER" id="PTHR43671:SF98">
    <property type="entry name" value="SERINE_THREONINE-PROTEIN KINASE NEK11"/>
    <property type="match status" value="1"/>
</dbReference>
<keyword evidence="4" id="KW-0547">Nucleotide-binding</keyword>
<proteinExistence type="predicted"/>
<dbReference type="Pfam" id="PF00069">
    <property type="entry name" value="Pkinase"/>
    <property type="match status" value="1"/>
</dbReference>
<dbReference type="SUPFAM" id="SSF56112">
    <property type="entry name" value="Protein kinase-like (PK-like)"/>
    <property type="match status" value="1"/>
</dbReference>
<comment type="catalytic activity">
    <reaction evidence="8">
        <text>L-seryl-[protein] + ATP = O-phospho-L-seryl-[protein] + ADP + H(+)</text>
        <dbReference type="Rhea" id="RHEA:17989"/>
        <dbReference type="Rhea" id="RHEA-COMP:9863"/>
        <dbReference type="Rhea" id="RHEA-COMP:11604"/>
        <dbReference type="ChEBI" id="CHEBI:15378"/>
        <dbReference type="ChEBI" id="CHEBI:29999"/>
        <dbReference type="ChEBI" id="CHEBI:30616"/>
        <dbReference type="ChEBI" id="CHEBI:83421"/>
        <dbReference type="ChEBI" id="CHEBI:456216"/>
        <dbReference type="EC" id="2.7.11.1"/>
    </reaction>
</comment>
<reference evidence="11" key="1">
    <citation type="journal article" date="2006" name="PLoS Biol.">
        <title>Macronuclear genome sequence of the ciliate Tetrahymena thermophila, a model eukaryote.</title>
        <authorList>
            <person name="Eisen J.A."/>
            <person name="Coyne R.S."/>
            <person name="Wu M."/>
            <person name="Wu D."/>
            <person name="Thiagarajan M."/>
            <person name="Wortman J.R."/>
            <person name="Badger J.H."/>
            <person name="Ren Q."/>
            <person name="Amedeo P."/>
            <person name="Jones K.M."/>
            <person name="Tallon L.J."/>
            <person name="Delcher A.L."/>
            <person name="Salzberg S.L."/>
            <person name="Silva J.C."/>
            <person name="Haas B.J."/>
            <person name="Majoros W.H."/>
            <person name="Farzad M."/>
            <person name="Carlton J.M."/>
            <person name="Smith R.K. Jr."/>
            <person name="Garg J."/>
            <person name="Pearlman R.E."/>
            <person name="Karrer K.M."/>
            <person name="Sun L."/>
            <person name="Manning G."/>
            <person name="Elde N.C."/>
            <person name="Turkewitz A.P."/>
            <person name="Asai D.J."/>
            <person name="Wilkes D.E."/>
            <person name="Wang Y."/>
            <person name="Cai H."/>
            <person name="Collins K."/>
            <person name="Stewart B.A."/>
            <person name="Lee S.R."/>
            <person name="Wilamowska K."/>
            <person name="Weinberg Z."/>
            <person name="Ruzzo W.L."/>
            <person name="Wloga D."/>
            <person name="Gaertig J."/>
            <person name="Frankel J."/>
            <person name="Tsao C.-C."/>
            <person name="Gorovsky M.A."/>
            <person name="Keeling P.J."/>
            <person name="Waller R.F."/>
            <person name="Patron N.J."/>
            <person name="Cherry J.M."/>
            <person name="Stover N.A."/>
            <person name="Krieger C.J."/>
            <person name="del Toro C."/>
            <person name="Ryder H.F."/>
            <person name="Williamson S.C."/>
            <person name="Barbeau R.A."/>
            <person name="Hamilton E.P."/>
            <person name="Orias E."/>
        </authorList>
    </citation>
    <scope>NUCLEOTIDE SEQUENCE [LARGE SCALE GENOMIC DNA]</scope>
    <source>
        <strain evidence="11">SB210</strain>
    </source>
</reference>
<dbReference type="InParanoid" id="I7MDK8"/>
<dbReference type="AlphaFoldDB" id="I7MDK8"/>
<evidence type="ECO:0000313" key="10">
    <source>
        <dbReference type="EMBL" id="EAR89316.2"/>
    </source>
</evidence>
<dbReference type="GO" id="GO:0004674">
    <property type="term" value="F:protein serine/threonine kinase activity"/>
    <property type="evidence" value="ECO:0007669"/>
    <property type="project" value="UniProtKB-KW"/>
</dbReference>
<evidence type="ECO:0000256" key="7">
    <source>
        <dbReference type="ARBA" id="ARBA00047899"/>
    </source>
</evidence>
<evidence type="ECO:0000256" key="3">
    <source>
        <dbReference type="ARBA" id="ARBA00022679"/>
    </source>
</evidence>
<dbReference type="eggNOG" id="KOG0597">
    <property type="taxonomic scope" value="Eukaryota"/>
</dbReference>
<sequence>MDQEGEQQISQQDLEKLLNNKEVVNGYTLLQNLSSGPMGKVYKCQKNGKQYVIKIINFENSKSAKRQIEALKKLQNTNFIVKIVDSFQNDNHFCFVTEFYEGQSLFSFIRSQPDKKIQHQQALVIFRYILSGLIELHELNILHRNIKVENIILTNDQSVKICGFGICRELDTDNMTWSLCGTPSYLAPEILLGQPYNYKSDIWSLGVLLFAMVTGQLPFGSNSSKKAVYQKVKQAILPVFSFNNIKKNLKYPEKLNFGEQNKDWENLFRLFFEERPSKRITYEQLVQNNLISPMLTAELPNIFNRKFDQLEEMLSSVQHSYQSQSEFEQDQDASVYSENQQIDQCDMQAMLQSKMLASKIVFENLNQNFNEHVKVFNFEIYRYQTLVDSYYYFKQVKFQNALTANQILLFSYFLIKQILYFSLWLEYILTKKINAFKLSNFEAFTQTKTSAEMLSQISSDCRKFEEEFESSYNKVKEVNADSKLPEEVASAILDYNFIDFNNTEYSKIPDFYKLPYRAVLMDCFQKLYIKANRFLSFQEKIDDKLIELKNDRDKKREFSIQQGQQLLRFSLRILVCALITRVFKDQKCILSEIRCVKNNTFDFGLFLNSLTIATQRQTNQSINDLFKAYFPQFNLSEIQKQKFI</sequence>
<protein>
    <recommendedName>
        <fullName evidence="1">non-specific serine/threonine protein kinase</fullName>
        <ecNumber evidence="1">2.7.11.1</ecNumber>
    </recommendedName>
</protein>
<organism evidence="10 11">
    <name type="scientific">Tetrahymena thermophila (strain SB210)</name>
    <dbReference type="NCBI Taxonomy" id="312017"/>
    <lineage>
        <taxon>Eukaryota</taxon>
        <taxon>Sar</taxon>
        <taxon>Alveolata</taxon>
        <taxon>Ciliophora</taxon>
        <taxon>Intramacronucleata</taxon>
        <taxon>Oligohymenophorea</taxon>
        <taxon>Hymenostomatida</taxon>
        <taxon>Tetrahymenina</taxon>
        <taxon>Tetrahymenidae</taxon>
        <taxon>Tetrahymena</taxon>
    </lineage>
</organism>
<keyword evidence="6" id="KW-0067">ATP-binding</keyword>
<dbReference type="EMBL" id="GG662821">
    <property type="protein sequence ID" value="EAR89316.2"/>
    <property type="molecule type" value="Genomic_DNA"/>
</dbReference>
<gene>
    <name evidence="10" type="ORF">TTHERM_00371310</name>
</gene>
<dbReference type="Gene3D" id="1.10.510.10">
    <property type="entry name" value="Transferase(Phosphotransferase) domain 1"/>
    <property type="match status" value="1"/>
</dbReference>
<evidence type="ECO:0000313" key="11">
    <source>
        <dbReference type="Proteomes" id="UP000009168"/>
    </source>
</evidence>
<accession>I7MDK8</accession>
<keyword evidence="5 10" id="KW-0418">Kinase</keyword>
<keyword evidence="2" id="KW-0723">Serine/threonine-protein kinase</keyword>
<name>I7MDK8_TETTS</name>
<evidence type="ECO:0000256" key="8">
    <source>
        <dbReference type="ARBA" id="ARBA00048679"/>
    </source>
</evidence>
<keyword evidence="3" id="KW-0808">Transferase</keyword>
<evidence type="ECO:0000256" key="5">
    <source>
        <dbReference type="ARBA" id="ARBA00022777"/>
    </source>
</evidence>
<dbReference type="InterPro" id="IPR000719">
    <property type="entry name" value="Prot_kinase_dom"/>
</dbReference>
<evidence type="ECO:0000256" key="4">
    <source>
        <dbReference type="ARBA" id="ARBA00022741"/>
    </source>
</evidence>
<evidence type="ECO:0000259" key="9">
    <source>
        <dbReference type="PROSITE" id="PS50011"/>
    </source>
</evidence>
<evidence type="ECO:0000256" key="2">
    <source>
        <dbReference type="ARBA" id="ARBA00022527"/>
    </source>
</evidence>
<keyword evidence="11" id="KW-1185">Reference proteome</keyword>
<dbReference type="PROSITE" id="PS50011">
    <property type="entry name" value="PROTEIN_KINASE_DOM"/>
    <property type="match status" value="1"/>
</dbReference>
<comment type="catalytic activity">
    <reaction evidence="7">
        <text>L-threonyl-[protein] + ATP = O-phospho-L-threonyl-[protein] + ADP + H(+)</text>
        <dbReference type="Rhea" id="RHEA:46608"/>
        <dbReference type="Rhea" id="RHEA-COMP:11060"/>
        <dbReference type="Rhea" id="RHEA-COMP:11605"/>
        <dbReference type="ChEBI" id="CHEBI:15378"/>
        <dbReference type="ChEBI" id="CHEBI:30013"/>
        <dbReference type="ChEBI" id="CHEBI:30616"/>
        <dbReference type="ChEBI" id="CHEBI:61977"/>
        <dbReference type="ChEBI" id="CHEBI:456216"/>
        <dbReference type="EC" id="2.7.11.1"/>
    </reaction>
</comment>
<dbReference type="EC" id="2.7.11.1" evidence="1"/>
<evidence type="ECO:0000256" key="1">
    <source>
        <dbReference type="ARBA" id="ARBA00012513"/>
    </source>
</evidence>
<dbReference type="InterPro" id="IPR011009">
    <property type="entry name" value="Kinase-like_dom_sf"/>
</dbReference>